<keyword evidence="5" id="KW-1185">Reference proteome</keyword>
<dbReference type="EMBL" id="GG662693">
    <property type="protein sequence ID" value="EAR96361.1"/>
    <property type="molecule type" value="Genomic_DNA"/>
</dbReference>
<keyword evidence="2" id="KW-0689">Ribosomal protein</keyword>
<name>I7M803_TETTS</name>
<evidence type="ECO:0000256" key="1">
    <source>
        <dbReference type="ARBA" id="ARBA00006598"/>
    </source>
</evidence>
<keyword evidence="3" id="KW-0687">Ribonucleoprotein</keyword>
<dbReference type="GeneID" id="7823627"/>
<dbReference type="SUPFAM" id="SSF143034">
    <property type="entry name" value="L35p-like"/>
    <property type="match status" value="1"/>
</dbReference>
<protein>
    <recommendedName>
        <fullName evidence="7">50S ribosomal protein L35</fullName>
    </recommendedName>
</protein>
<dbReference type="InterPro" id="IPR021137">
    <property type="entry name" value="Ribosomal_bL35-like"/>
</dbReference>
<dbReference type="EMDB" id="EMD-11032"/>
<keyword evidence="6" id="KW-0002">3D-structure</keyword>
<dbReference type="Proteomes" id="UP000009168">
    <property type="component" value="Unassembled WGS sequence"/>
</dbReference>
<sequence length="164" mass="19502">MFLLKKVGQALCKNTINVVKQQPLQQQSKQMIQSSFDFNSLIFMPYQTFAFAQFPKMFKTQYKKGRLSSRFRTKSSTWKRGPKTVLKAHKQSNHSALLKRIRIVGPSWDRKLKFKSANHRHQLRKKSRACLKRKRRARYAHPTDFKRLRRLIPSLKKASFKNNH</sequence>
<dbReference type="GO" id="GO:1990904">
    <property type="term" value="C:ribonucleoprotein complex"/>
    <property type="evidence" value="ECO:0007669"/>
    <property type="project" value="UniProtKB-KW"/>
</dbReference>
<evidence type="ECO:0007829" key="6">
    <source>
        <dbReference type="PDB" id="6Z1P"/>
    </source>
</evidence>
<evidence type="ECO:0000313" key="5">
    <source>
        <dbReference type="Proteomes" id="UP000009168"/>
    </source>
</evidence>
<proteinExistence type="evidence at protein level"/>
<evidence type="ECO:0000256" key="3">
    <source>
        <dbReference type="ARBA" id="ARBA00023274"/>
    </source>
</evidence>
<dbReference type="Gene3D" id="4.10.410.60">
    <property type="match status" value="1"/>
</dbReference>
<dbReference type="GO" id="GO:0006412">
    <property type="term" value="P:translation"/>
    <property type="evidence" value="ECO:0007669"/>
    <property type="project" value="InterPro"/>
</dbReference>
<evidence type="ECO:0008006" key="7">
    <source>
        <dbReference type="Google" id="ProtNLM"/>
    </source>
</evidence>
<dbReference type="PDB" id="6Z1P">
    <property type="method" value="EM"/>
    <property type="resolution" value="3.70 A"/>
    <property type="chains" value="AF=1-164"/>
</dbReference>
<dbReference type="RefSeq" id="XP_001016606.1">
    <property type="nucleotide sequence ID" value="XM_001016606.3"/>
</dbReference>
<evidence type="ECO:0000256" key="2">
    <source>
        <dbReference type="ARBA" id="ARBA00022980"/>
    </source>
</evidence>
<reference evidence="6" key="2">
    <citation type="journal article" date="2020" name="Elife">
        <title>Ciliate mitoribosome illuminates evolutionary steps of mitochondrial translation.</title>
        <authorList>
            <person name="Tobiasson V."/>
            <person name="Amunts A."/>
        </authorList>
    </citation>
    <scope>STRUCTURE BY ELECTRON MICROSCOPY (3.70 ANGSTROMS)</scope>
</reference>
<comment type="similarity">
    <text evidence="1">Belongs to the bacterial ribosomal protein bL35 family.</text>
</comment>
<evidence type="ECO:0000313" key="4">
    <source>
        <dbReference type="EMBL" id="EAR96361.1"/>
    </source>
</evidence>
<dbReference type="AlphaFoldDB" id="I7M803"/>
<dbReference type="eggNOG" id="ENOG502T1ES">
    <property type="taxonomic scope" value="Eukaryota"/>
</dbReference>
<dbReference type="GO" id="GO:0003735">
    <property type="term" value="F:structural constituent of ribosome"/>
    <property type="evidence" value="ECO:0007669"/>
    <property type="project" value="InterPro"/>
</dbReference>
<organism evidence="4 5">
    <name type="scientific">Tetrahymena thermophila (strain SB210)</name>
    <dbReference type="NCBI Taxonomy" id="312017"/>
    <lineage>
        <taxon>Eukaryota</taxon>
        <taxon>Sar</taxon>
        <taxon>Alveolata</taxon>
        <taxon>Ciliophora</taxon>
        <taxon>Intramacronucleata</taxon>
        <taxon>Oligohymenophorea</taxon>
        <taxon>Hymenostomatida</taxon>
        <taxon>Tetrahymenina</taxon>
        <taxon>Tetrahymenidae</taxon>
        <taxon>Tetrahymena</taxon>
    </lineage>
</organism>
<accession>I7M803</accession>
<dbReference type="Pfam" id="PF01632">
    <property type="entry name" value="Ribosomal_L35p"/>
    <property type="match status" value="1"/>
</dbReference>
<dbReference type="InParanoid" id="I7M803"/>
<dbReference type="GO" id="GO:0005840">
    <property type="term" value="C:ribosome"/>
    <property type="evidence" value="ECO:0007669"/>
    <property type="project" value="UniProtKB-KW"/>
</dbReference>
<dbReference type="InterPro" id="IPR037229">
    <property type="entry name" value="Ribosomal_bL35_sf"/>
</dbReference>
<dbReference type="OMA" id="IMPVIRP"/>
<gene>
    <name evidence="4" type="ORF">TTHERM_00189300</name>
</gene>
<dbReference type="HOGENOM" id="CLU_1622334_0_0_1"/>
<dbReference type="STRING" id="312017.I7M803"/>
<dbReference type="KEGG" id="tet:TTHERM_00189300"/>
<reference evidence="5" key="1">
    <citation type="journal article" date="2006" name="PLoS Biol.">
        <title>Macronuclear genome sequence of the ciliate Tetrahymena thermophila, a model eukaryote.</title>
        <authorList>
            <person name="Eisen J.A."/>
            <person name="Coyne R.S."/>
            <person name="Wu M."/>
            <person name="Wu D."/>
            <person name="Thiagarajan M."/>
            <person name="Wortman J.R."/>
            <person name="Badger J.H."/>
            <person name="Ren Q."/>
            <person name="Amedeo P."/>
            <person name="Jones K.M."/>
            <person name="Tallon L.J."/>
            <person name="Delcher A.L."/>
            <person name="Salzberg S.L."/>
            <person name="Silva J.C."/>
            <person name="Haas B.J."/>
            <person name="Majoros W.H."/>
            <person name="Farzad M."/>
            <person name="Carlton J.M."/>
            <person name="Smith R.K. Jr."/>
            <person name="Garg J."/>
            <person name="Pearlman R.E."/>
            <person name="Karrer K.M."/>
            <person name="Sun L."/>
            <person name="Manning G."/>
            <person name="Elde N.C."/>
            <person name="Turkewitz A.P."/>
            <person name="Asai D.J."/>
            <person name="Wilkes D.E."/>
            <person name="Wang Y."/>
            <person name="Cai H."/>
            <person name="Collins K."/>
            <person name="Stewart B.A."/>
            <person name="Lee S.R."/>
            <person name="Wilamowska K."/>
            <person name="Weinberg Z."/>
            <person name="Ruzzo W.L."/>
            <person name="Wloga D."/>
            <person name="Gaertig J."/>
            <person name="Frankel J."/>
            <person name="Tsao C.-C."/>
            <person name="Gorovsky M.A."/>
            <person name="Keeling P.J."/>
            <person name="Waller R.F."/>
            <person name="Patron N.J."/>
            <person name="Cherry J.M."/>
            <person name="Stover N.A."/>
            <person name="Krieger C.J."/>
            <person name="del Toro C."/>
            <person name="Ryder H.F."/>
            <person name="Williamson S.C."/>
            <person name="Barbeau R.A."/>
            <person name="Hamilton E.P."/>
            <person name="Orias E."/>
        </authorList>
    </citation>
    <scope>NUCLEOTIDE SEQUENCE [LARGE SCALE GENOMIC DNA]</scope>
    <source>
        <strain evidence="5">SB210</strain>
    </source>
</reference>